<keyword evidence="8" id="KW-0325">Glycoprotein</keyword>
<evidence type="ECO:0000313" key="15">
    <source>
        <dbReference type="EMBL" id="KAL5110442.1"/>
    </source>
</evidence>
<evidence type="ECO:0000256" key="2">
    <source>
        <dbReference type="ARBA" id="ARBA00022692"/>
    </source>
</evidence>
<keyword evidence="3 11" id="KW-0732">Signal</keyword>
<dbReference type="PRINTS" id="PR00700">
    <property type="entry name" value="PRTYPHPHTASE"/>
</dbReference>
<dbReference type="PROSITE" id="PS50853">
    <property type="entry name" value="FN3"/>
    <property type="match status" value="7"/>
</dbReference>
<evidence type="ECO:0000256" key="8">
    <source>
        <dbReference type="ARBA" id="ARBA00023180"/>
    </source>
</evidence>
<dbReference type="InterPro" id="IPR050713">
    <property type="entry name" value="RTP_Phos/Ushers"/>
</dbReference>
<evidence type="ECO:0000256" key="3">
    <source>
        <dbReference type="ARBA" id="ARBA00022729"/>
    </source>
</evidence>
<evidence type="ECO:0000256" key="7">
    <source>
        <dbReference type="ARBA" id="ARBA00023136"/>
    </source>
</evidence>
<accession>A0ABR4QLC6</accession>
<dbReference type="Proteomes" id="UP001651158">
    <property type="component" value="Unassembled WGS sequence"/>
</dbReference>
<dbReference type="PANTHER" id="PTHR46957:SF3">
    <property type="entry name" value="CYTOKINE RECEPTOR"/>
    <property type="match status" value="1"/>
</dbReference>
<feature type="signal peptide" evidence="11">
    <location>
        <begin position="1"/>
        <end position="17"/>
    </location>
</feature>
<dbReference type="SMART" id="SM00194">
    <property type="entry name" value="PTPc"/>
    <property type="match status" value="1"/>
</dbReference>
<dbReference type="PANTHER" id="PTHR46957">
    <property type="entry name" value="CYTOKINE RECEPTOR"/>
    <property type="match status" value="1"/>
</dbReference>
<evidence type="ECO:0000256" key="9">
    <source>
        <dbReference type="SAM" id="MobiDB-lite"/>
    </source>
</evidence>
<feature type="region of interest" description="Disordered" evidence="9">
    <location>
        <begin position="1573"/>
        <end position="1613"/>
    </location>
</feature>
<feature type="domain" description="Fibronectin type-III" evidence="14">
    <location>
        <begin position="128"/>
        <end position="221"/>
    </location>
</feature>
<dbReference type="Gene3D" id="3.90.190.10">
    <property type="entry name" value="Protein tyrosine phosphatase superfamily"/>
    <property type="match status" value="1"/>
</dbReference>
<feature type="domain" description="Fibronectin type-III" evidence="14">
    <location>
        <begin position="36"/>
        <end position="127"/>
    </location>
</feature>
<keyword evidence="15" id="KW-0675">Receptor</keyword>
<dbReference type="Gene3D" id="2.60.40.10">
    <property type="entry name" value="Immunoglobulins"/>
    <property type="match status" value="9"/>
</dbReference>
<evidence type="ECO:0000256" key="10">
    <source>
        <dbReference type="SAM" id="Phobius"/>
    </source>
</evidence>
<dbReference type="SUPFAM" id="SSF49265">
    <property type="entry name" value="Fibronectin type III"/>
    <property type="match status" value="6"/>
</dbReference>
<dbReference type="InterPro" id="IPR036116">
    <property type="entry name" value="FN3_sf"/>
</dbReference>
<dbReference type="InterPro" id="IPR029021">
    <property type="entry name" value="Prot-tyrosine_phosphatase-like"/>
</dbReference>
<name>A0ABR4QLC6_9CEST</name>
<feature type="compositionally biased region" description="Polar residues" evidence="9">
    <location>
        <begin position="1587"/>
        <end position="1602"/>
    </location>
</feature>
<dbReference type="PROSITE" id="PS50056">
    <property type="entry name" value="TYR_PHOSPHATASE_2"/>
    <property type="match status" value="1"/>
</dbReference>
<dbReference type="InterPro" id="IPR000387">
    <property type="entry name" value="Tyr_Pase_dom"/>
</dbReference>
<dbReference type="InterPro" id="IPR003595">
    <property type="entry name" value="Tyr_Pase_cat"/>
</dbReference>
<dbReference type="CDD" id="cd00047">
    <property type="entry name" value="PTPc"/>
    <property type="match status" value="1"/>
</dbReference>
<feature type="domain" description="Fibronectin type-III" evidence="14">
    <location>
        <begin position="314"/>
        <end position="406"/>
    </location>
</feature>
<reference evidence="15 16" key="1">
    <citation type="journal article" date="2022" name="Front. Cell. Infect. Microbiol.">
        <title>The Genomes of Two Strains of Taenia crassiceps the Animal Model for the Study of Human Cysticercosis.</title>
        <authorList>
            <person name="Bobes R.J."/>
            <person name="Estrada K."/>
            <person name="Rios-Valencia D.G."/>
            <person name="Calderon-Gallegos A."/>
            <person name="de la Torre P."/>
            <person name="Carrero J.C."/>
            <person name="Sanchez-Flores A."/>
            <person name="Laclette J.P."/>
        </authorList>
    </citation>
    <scope>NUCLEOTIDE SEQUENCE [LARGE SCALE GENOMIC DNA]</scope>
    <source>
        <strain evidence="15">WFUcys</strain>
    </source>
</reference>
<feature type="domain" description="Tyrosine-protein phosphatase" evidence="12">
    <location>
        <begin position="1301"/>
        <end position="1565"/>
    </location>
</feature>
<dbReference type="SUPFAM" id="SSF52799">
    <property type="entry name" value="(Phosphotyrosine protein) phosphatases II"/>
    <property type="match status" value="1"/>
</dbReference>
<evidence type="ECO:0000256" key="5">
    <source>
        <dbReference type="ARBA" id="ARBA00022912"/>
    </source>
</evidence>
<feature type="domain" description="Fibronectin type-III" evidence="14">
    <location>
        <begin position="868"/>
        <end position="963"/>
    </location>
</feature>
<gene>
    <name evidence="15" type="ORF">TcWFU_005769</name>
</gene>
<evidence type="ECO:0000259" key="14">
    <source>
        <dbReference type="PROSITE" id="PS50853"/>
    </source>
</evidence>
<evidence type="ECO:0000259" key="12">
    <source>
        <dbReference type="PROSITE" id="PS50055"/>
    </source>
</evidence>
<comment type="subcellular location">
    <subcellularLocation>
        <location evidence="1">Membrane</location>
        <topology evidence="1">Single-pass membrane protein</topology>
    </subcellularLocation>
</comment>
<evidence type="ECO:0000256" key="11">
    <source>
        <dbReference type="SAM" id="SignalP"/>
    </source>
</evidence>
<feature type="domain" description="Fibronectin type-III" evidence="14">
    <location>
        <begin position="591"/>
        <end position="684"/>
    </location>
</feature>
<keyword evidence="7 10" id="KW-0472">Membrane</keyword>
<dbReference type="InterPro" id="IPR016130">
    <property type="entry name" value="Tyr_Pase_AS"/>
</dbReference>
<dbReference type="Pfam" id="PF00041">
    <property type="entry name" value="fn3"/>
    <property type="match status" value="6"/>
</dbReference>
<evidence type="ECO:0000256" key="1">
    <source>
        <dbReference type="ARBA" id="ARBA00004167"/>
    </source>
</evidence>
<evidence type="ECO:0000313" key="16">
    <source>
        <dbReference type="Proteomes" id="UP001651158"/>
    </source>
</evidence>
<dbReference type="PROSITE" id="PS50055">
    <property type="entry name" value="TYR_PHOSPHATASE_PTP"/>
    <property type="match status" value="1"/>
</dbReference>
<dbReference type="PROSITE" id="PS00383">
    <property type="entry name" value="TYR_PHOSPHATASE_1"/>
    <property type="match status" value="1"/>
</dbReference>
<feature type="transmembrane region" description="Helical" evidence="10">
    <location>
        <begin position="1170"/>
        <end position="1194"/>
    </location>
</feature>
<dbReference type="Pfam" id="PF00102">
    <property type="entry name" value="Y_phosphatase"/>
    <property type="match status" value="1"/>
</dbReference>
<dbReference type="InterPro" id="IPR003961">
    <property type="entry name" value="FN3_dom"/>
</dbReference>
<evidence type="ECO:0000259" key="13">
    <source>
        <dbReference type="PROSITE" id="PS50056"/>
    </source>
</evidence>
<dbReference type="SMART" id="SM00404">
    <property type="entry name" value="PTPc_motif"/>
    <property type="match status" value="1"/>
</dbReference>
<feature type="domain" description="Fibronectin type-III" evidence="14">
    <location>
        <begin position="222"/>
        <end position="313"/>
    </location>
</feature>
<sequence>MFLESLCLIILLEIVGCVENWETHNNTPDIRRAAPASRGLCAEVLPNNSIHVFWHDPPKISTKLYLVQLWETKSNSNGLERKVLATNFTGLLFENLKAFTNYSIKIRANQKNDWITLASVTNHTFPEKPDAPSFKTSTADTMVITTPKDGLNFSYTAKVFTKNSHLNELDVACNAATNACTFEDLQPNTGYHFTLERCSRTHPFLCSQKSNRSVIFYTKPKEPQNLVLTNATSSSITATWMPPEPNAQNTTKYTVTVIDAVAHNRSETVPSSSNQYTFASLQPTTFYTIRVIACARDNDCGLPAEATAWTLPEEPQNLVLTNATSSSITATWMPPEPNAQNITKYTVTVIDAVAHNRSETVPSSSNQYTFASLQPTTFYTIRVIACARDNDCGLPAEATAWTLPEEPTDLRVYARGQRQLSCEWKGPRKRNRVDEYQVTLYDGDGGTLVERMEINADQLYTTFANLYQHKNYLVNLRACFEAAETGRKVCSHGISVSATTNPDPLPLSIKNHTASSIVVNFVPNEEDREHFNYTLRLQSGSGKVECDDVRGQCKVTDLPANSRIEAYLVVCCKHNLCSLQSKQVAFTKPLQPQNLLITDINSSNISAYWKPPDANTESISKYVVTIVRAMGRPRTQIVERFYNKYTFTRLRPTTFYSVSVVACARNDDCGRPAEATAWTLSEEPTDLRVYARGQRQLSCEWKGPRKRNRVDEYQVTLYDGDGGTLVERMEINADQLYTTFANLYQHKNYLVNLRACFEAAETGRKVCSHGISVSATTNPDPLRLNSTERTASSIIFHFIPYEGDRAHFNYTLTMQSGRGTVECDAMTDRCEVTKLPANSKVEVAFAACCSHRLCSLQSKYVDFTKPVAPLDLQIGSPTNTTIYASWARPQPTGEKITGYRAVAVDILGKVNSCTPSELSGARLGCTFKGLSSCMRYNISVRTCARKDDCSVETTGIEYTLPATVSGFRMEQTTSTNMSFTWTPQSMEACELENITVVIQALETSSIISRCSVKQVEVDNGCTVTGLEPNTAYIAYAFACSTTTHNCAKTSDVGVETLPGVPLQINVSEVSAHSIVLKWSQPSGRQDGLKGFLVRVYERLEDGQRAHEDPISNCTTAVVDMVDDENVCRLINLQPSTNYSVTVTAFKGHLQDNIIFGDESEAFIFTTGQPFPILAVTIGFLFLILIGLPFVGFLFRHQLRELTVRKHEKDNTCDMSQPDWWKLEQIPSGSFTIEYYQPLSLQYLSHIPAPVALEQIDACIESLDSNKQFIPHFLLLKEIAVMGVEKEFHLTKNAGLQCRELNRYIDMLPYDQSIVILGRQWPRILDDPEPKITTTELLNNYINASYIRRPLFGPKGEAIPCDPSDPPNYIATQGPMTTTAADFLTMVYEHRSKLIIMLCRCEEDGKQKCKEYWSDECEVMVTSTTRSVNVITSNVKTLDCGLIRRTLCIIPSNKTEPWYATQFHYTQWPDCEAADMTTFYKLINFLLKFIRKNPVNRNCGPPIVHCSAGVGRSGTLIAASYLLERLRIRPEKIDIFGTTLAIRRWRPNMVQTWVQLKFLYQFIQYCIEREFSTPTSKTKDSESPPPFTSHQNGFQTGSFSSPPVSDLLTPKPMP</sequence>
<evidence type="ECO:0000256" key="6">
    <source>
        <dbReference type="ARBA" id="ARBA00022989"/>
    </source>
</evidence>
<comment type="caution">
    <text evidence="15">The sequence shown here is derived from an EMBL/GenBank/DDBJ whole genome shotgun (WGS) entry which is preliminary data.</text>
</comment>
<keyword evidence="5" id="KW-0904">Protein phosphatase</keyword>
<protein>
    <submittedName>
        <fullName evidence="15">Receptor-type tyrosine-protein phosphatase delta</fullName>
    </submittedName>
</protein>
<proteinExistence type="predicted"/>
<keyword evidence="16" id="KW-1185">Reference proteome</keyword>
<keyword evidence="4" id="KW-0378">Hydrolase</keyword>
<dbReference type="InterPro" id="IPR000242">
    <property type="entry name" value="PTP_cat"/>
</dbReference>
<organism evidence="15 16">
    <name type="scientific">Taenia crassiceps</name>
    <dbReference type="NCBI Taxonomy" id="6207"/>
    <lineage>
        <taxon>Eukaryota</taxon>
        <taxon>Metazoa</taxon>
        <taxon>Spiralia</taxon>
        <taxon>Lophotrochozoa</taxon>
        <taxon>Platyhelminthes</taxon>
        <taxon>Cestoda</taxon>
        <taxon>Eucestoda</taxon>
        <taxon>Cyclophyllidea</taxon>
        <taxon>Taeniidae</taxon>
        <taxon>Taenia</taxon>
    </lineage>
</organism>
<evidence type="ECO:0000256" key="4">
    <source>
        <dbReference type="ARBA" id="ARBA00022801"/>
    </source>
</evidence>
<feature type="domain" description="Tyrosine specific protein phosphatases" evidence="13">
    <location>
        <begin position="1476"/>
        <end position="1556"/>
    </location>
</feature>
<keyword evidence="2 10" id="KW-0812">Transmembrane</keyword>
<dbReference type="CDD" id="cd00063">
    <property type="entry name" value="FN3"/>
    <property type="match status" value="8"/>
</dbReference>
<dbReference type="SMART" id="SM00060">
    <property type="entry name" value="FN3"/>
    <property type="match status" value="9"/>
</dbReference>
<feature type="chain" id="PRO_5047365332" evidence="11">
    <location>
        <begin position="18"/>
        <end position="1613"/>
    </location>
</feature>
<dbReference type="InterPro" id="IPR013783">
    <property type="entry name" value="Ig-like_fold"/>
</dbReference>
<feature type="domain" description="Fibronectin type-III" evidence="14">
    <location>
        <begin position="1060"/>
        <end position="1169"/>
    </location>
</feature>
<keyword evidence="6 10" id="KW-1133">Transmembrane helix</keyword>
<dbReference type="EMBL" id="JAKROA010000002">
    <property type="protein sequence ID" value="KAL5110442.1"/>
    <property type="molecule type" value="Genomic_DNA"/>
</dbReference>